<comment type="cofactor">
    <cofactor evidence="7">
        <name>Zn(2+)</name>
        <dbReference type="ChEBI" id="CHEBI:29105"/>
    </cofactor>
    <text evidence="7">Binds 1 zinc ion per subunit.</text>
</comment>
<gene>
    <name evidence="9" type="ORF">DXA39_07440</name>
</gene>
<dbReference type="GO" id="GO:0045892">
    <property type="term" value="P:negative regulation of DNA-templated transcription"/>
    <property type="evidence" value="ECO:0007669"/>
    <property type="project" value="TreeGrafter"/>
</dbReference>
<dbReference type="InterPro" id="IPR036388">
    <property type="entry name" value="WH-like_DNA-bd_sf"/>
</dbReference>
<accession>A0A3E2TGD2</accession>
<feature type="binding site" evidence="7">
    <location>
        <position position="132"/>
    </location>
    <ligand>
        <name>Zn(2+)</name>
        <dbReference type="ChEBI" id="CHEBI:29105"/>
    </ligand>
</feature>
<dbReference type="Proteomes" id="UP000261011">
    <property type="component" value="Unassembled WGS sequence"/>
</dbReference>
<keyword evidence="3 7" id="KW-0862">Zinc</keyword>
<evidence type="ECO:0000313" key="10">
    <source>
        <dbReference type="Proteomes" id="UP000261011"/>
    </source>
</evidence>
<evidence type="ECO:0000256" key="6">
    <source>
        <dbReference type="ARBA" id="ARBA00023163"/>
    </source>
</evidence>
<dbReference type="OrthoDB" id="8659436at2"/>
<dbReference type="PANTHER" id="PTHR33202:SF7">
    <property type="entry name" value="FERRIC UPTAKE REGULATION PROTEIN"/>
    <property type="match status" value="1"/>
</dbReference>
<dbReference type="GO" id="GO:0003700">
    <property type="term" value="F:DNA-binding transcription factor activity"/>
    <property type="evidence" value="ECO:0007669"/>
    <property type="project" value="InterPro"/>
</dbReference>
<dbReference type="GO" id="GO:0008270">
    <property type="term" value="F:zinc ion binding"/>
    <property type="evidence" value="ECO:0007669"/>
    <property type="project" value="TreeGrafter"/>
</dbReference>
<keyword evidence="6" id="KW-0804">Transcription</keyword>
<evidence type="ECO:0000256" key="2">
    <source>
        <dbReference type="ARBA" id="ARBA00022491"/>
    </source>
</evidence>
<keyword evidence="8" id="KW-0408">Iron</keyword>
<dbReference type="InterPro" id="IPR002481">
    <property type="entry name" value="FUR"/>
</dbReference>
<dbReference type="Gene3D" id="1.10.10.10">
    <property type="entry name" value="Winged helix-like DNA-binding domain superfamily/Winged helix DNA-binding domain"/>
    <property type="match status" value="1"/>
</dbReference>
<feature type="binding site" evidence="8">
    <location>
        <position position="121"/>
    </location>
    <ligand>
        <name>Fe cation</name>
        <dbReference type="ChEBI" id="CHEBI:24875"/>
    </ligand>
</feature>
<protein>
    <submittedName>
        <fullName evidence="9">Transcriptional repressor</fullName>
    </submittedName>
</protein>
<dbReference type="SUPFAM" id="SSF46785">
    <property type="entry name" value="Winged helix' DNA-binding domain"/>
    <property type="match status" value="1"/>
</dbReference>
<comment type="cofactor">
    <cofactor evidence="8">
        <name>Mn(2+)</name>
        <dbReference type="ChEBI" id="CHEBI:29035"/>
    </cofactor>
    <cofactor evidence="8">
        <name>Fe(2+)</name>
        <dbReference type="ChEBI" id="CHEBI:29033"/>
    </cofactor>
    <text evidence="8">Binds 1 Mn(2+) or Fe(2+) ion per subunit.</text>
</comment>
<feature type="binding site" evidence="7">
    <location>
        <position position="92"/>
    </location>
    <ligand>
        <name>Zn(2+)</name>
        <dbReference type="ChEBI" id="CHEBI:29105"/>
    </ligand>
</feature>
<dbReference type="RefSeq" id="WP_117522087.1">
    <property type="nucleotide sequence ID" value="NZ_QVEU01000007.1"/>
</dbReference>
<evidence type="ECO:0000313" key="9">
    <source>
        <dbReference type="EMBL" id="RGB75111.1"/>
    </source>
</evidence>
<sequence length="136" mass="15884">MSINQILKDKNLKVTKQRKLILEILEKENNPIAAEEIHNKLSKNFYIDLSTVYRNLNLLEEKNVLLKSTIDGVSFYQLNNEDHKHFITCNNCHKKFVIENCPVHNLENIIEKETGFIIKGHNFEFTGICPDCQKNL</sequence>
<keyword evidence="10" id="KW-1185">Reference proteome</keyword>
<keyword evidence="2" id="KW-0678">Repressor</keyword>
<dbReference type="EMBL" id="QVEU01000007">
    <property type="protein sequence ID" value="RGB75111.1"/>
    <property type="molecule type" value="Genomic_DNA"/>
</dbReference>
<comment type="caution">
    <text evidence="9">The sequence shown here is derived from an EMBL/GenBank/DDBJ whole genome shotgun (WGS) entry which is preliminary data.</text>
</comment>
<feature type="binding site" evidence="8">
    <location>
        <position position="83"/>
    </location>
    <ligand>
        <name>Fe cation</name>
        <dbReference type="ChEBI" id="CHEBI:24875"/>
    </ligand>
</feature>
<keyword evidence="4" id="KW-0805">Transcription regulation</keyword>
<evidence type="ECO:0000256" key="7">
    <source>
        <dbReference type="PIRSR" id="PIRSR602481-1"/>
    </source>
</evidence>
<feature type="binding site" evidence="7">
    <location>
        <position position="89"/>
    </location>
    <ligand>
        <name>Zn(2+)</name>
        <dbReference type="ChEBI" id="CHEBI:29105"/>
    </ligand>
</feature>
<proteinExistence type="inferred from homology"/>
<evidence type="ECO:0000256" key="8">
    <source>
        <dbReference type="PIRSR" id="PIRSR602481-2"/>
    </source>
</evidence>
<evidence type="ECO:0000256" key="5">
    <source>
        <dbReference type="ARBA" id="ARBA00023125"/>
    </source>
</evidence>
<keyword evidence="7" id="KW-0479">Metal-binding</keyword>
<name>A0A3E2TGD2_9FIRM</name>
<dbReference type="GO" id="GO:1900376">
    <property type="term" value="P:regulation of secondary metabolite biosynthetic process"/>
    <property type="evidence" value="ECO:0007669"/>
    <property type="project" value="TreeGrafter"/>
</dbReference>
<organism evidence="9 10">
    <name type="scientific">Anaerococcus nagyae</name>
    <dbReference type="NCBI Taxonomy" id="1755241"/>
    <lineage>
        <taxon>Bacteria</taxon>
        <taxon>Bacillati</taxon>
        <taxon>Bacillota</taxon>
        <taxon>Tissierellia</taxon>
        <taxon>Tissierellales</taxon>
        <taxon>Peptoniphilaceae</taxon>
        <taxon>Anaerococcus</taxon>
    </lineage>
</organism>
<keyword evidence="5" id="KW-0238">DNA-binding</keyword>
<dbReference type="Gene3D" id="3.30.1490.190">
    <property type="match status" value="1"/>
</dbReference>
<feature type="binding site" evidence="7">
    <location>
        <position position="129"/>
    </location>
    <ligand>
        <name>Zn(2+)</name>
        <dbReference type="ChEBI" id="CHEBI:29105"/>
    </ligand>
</feature>
<dbReference type="InterPro" id="IPR036390">
    <property type="entry name" value="WH_DNA-bd_sf"/>
</dbReference>
<evidence type="ECO:0000256" key="4">
    <source>
        <dbReference type="ARBA" id="ARBA00023015"/>
    </source>
</evidence>
<comment type="similarity">
    <text evidence="1">Belongs to the Fur family.</text>
</comment>
<dbReference type="AlphaFoldDB" id="A0A3E2TGD2"/>
<dbReference type="PANTHER" id="PTHR33202">
    <property type="entry name" value="ZINC UPTAKE REGULATION PROTEIN"/>
    <property type="match status" value="1"/>
</dbReference>
<evidence type="ECO:0000256" key="1">
    <source>
        <dbReference type="ARBA" id="ARBA00007957"/>
    </source>
</evidence>
<dbReference type="CDD" id="cd07153">
    <property type="entry name" value="Fur_like"/>
    <property type="match status" value="1"/>
</dbReference>
<dbReference type="InterPro" id="IPR043135">
    <property type="entry name" value="Fur_C"/>
</dbReference>
<evidence type="ECO:0000256" key="3">
    <source>
        <dbReference type="ARBA" id="ARBA00022833"/>
    </source>
</evidence>
<dbReference type="GO" id="GO:0000976">
    <property type="term" value="F:transcription cis-regulatory region binding"/>
    <property type="evidence" value="ECO:0007669"/>
    <property type="project" value="TreeGrafter"/>
</dbReference>
<reference evidence="9 10" key="1">
    <citation type="submission" date="2018-08" db="EMBL/GenBank/DDBJ databases">
        <title>A genome reference for cultivated species of the human gut microbiota.</title>
        <authorList>
            <person name="Zou Y."/>
            <person name="Xue W."/>
            <person name="Luo G."/>
        </authorList>
    </citation>
    <scope>NUCLEOTIDE SEQUENCE [LARGE SCALE GENOMIC DNA]</scope>
    <source>
        <strain evidence="9 10">OF01-3</strain>
    </source>
</reference>
<dbReference type="Pfam" id="PF01475">
    <property type="entry name" value="FUR"/>
    <property type="match status" value="1"/>
</dbReference>